<evidence type="ECO:0000256" key="3">
    <source>
        <dbReference type="ARBA" id="ARBA00022840"/>
    </source>
</evidence>
<accession>A0A1M4YV42</accession>
<keyword evidence="1" id="KW-0813">Transport</keyword>
<dbReference type="Pfam" id="PF00005">
    <property type="entry name" value="ABC_tran"/>
    <property type="match status" value="1"/>
</dbReference>
<dbReference type="RefSeq" id="WP_072977385.1">
    <property type="nucleotide sequence ID" value="NZ_FQTY01000019.1"/>
</dbReference>
<dbReference type="Pfam" id="PF12399">
    <property type="entry name" value="BCA_ABC_TP_C"/>
    <property type="match status" value="1"/>
</dbReference>
<dbReference type="InterPro" id="IPR027417">
    <property type="entry name" value="P-loop_NTPase"/>
</dbReference>
<keyword evidence="2" id="KW-0547">Nucleotide-binding</keyword>
<dbReference type="GO" id="GO:0015192">
    <property type="term" value="F:L-phenylalanine transmembrane transporter activity"/>
    <property type="evidence" value="ECO:0007669"/>
    <property type="project" value="TreeGrafter"/>
</dbReference>
<feature type="domain" description="ABC transporter" evidence="4">
    <location>
        <begin position="4"/>
        <end position="255"/>
    </location>
</feature>
<dbReference type="GO" id="GO:0005886">
    <property type="term" value="C:plasma membrane"/>
    <property type="evidence" value="ECO:0007669"/>
    <property type="project" value="TreeGrafter"/>
</dbReference>
<keyword evidence="6" id="KW-1185">Reference proteome</keyword>
<proteinExistence type="predicted"/>
<dbReference type="GO" id="GO:0016887">
    <property type="term" value="F:ATP hydrolysis activity"/>
    <property type="evidence" value="ECO:0007669"/>
    <property type="project" value="InterPro"/>
</dbReference>
<dbReference type="InterPro" id="IPR051120">
    <property type="entry name" value="ABC_AA/LPS_Transport"/>
</dbReference>
<evidence type="ECO:0000256" key="2">
    <source>
        <dbReference type="ARBA" id="ARBA00022741"/>
    </source>
</evidence>
<dbReference type="GeneID" id="90994662"/>
<dbReference type="InterPro" id="IPR003439">
    <property type="entry name" value="ABC_transporter-like_ATP-bd"/>
</dbReference>
<keyword evidence="3 5" id="KW-0067">ATP-binding</keyword>
<dbReference type="STRING" id="1123404.SAMN02745784_02792"/>
<evidence type="ECO:0000256" key="1">
    <source>
        <dbReference type="ARBA" id="ARBA00022448"/>
    </source>
</evidence>
<gene>
    <name evidence="5" type="ORF">SAMN02745784_02792</name>
</gene>
<dbReference type="SUPFAM" id="SSF52540">
    <property type="entry name" value="P-loop containing nucleoside triphosphate hydrolases"/>
    <property type="match status" value="1"/>
</dbReference>
<dbReference type="Gene3D" id="3.40.50.300">
    <property type="entry name" value="P-loop containing nucleotide triphosphate hydrolases"/>
    <property type="match status" value="1"/>
</dbReference>
<dbReference type="InterPro" id="IPR003593">
    <property type="entry name" value="AAA+_ATPase"/>
</dbReference>
<dbReference type="GO" id="GO:1903805">
    <property type="term" value="P:L-valine import across plasma membrane"/>
    <property type="evidence" value="ECO:0007669"/>
    <property type="project" value="TreeGrafter"/>
</dbReference>
<dbReference type="Proteomes" id="UP000184114">
    <property type="component" value="Unassembled WGS sequence"/>
</dbReference>
<dbReference type="GO" id="GO:0015808">
    <property type="term" value="P:L-alanine transport"/>
    <property type="evidence" value="ECO:0007669"/>
    <property type="project" value="TreeGrafter"/>
</dbReference>
<name>A0A1M4YV42_9FIRM</name>
<dbReference type="GO" id="GO:1903806">
    <property type="term" value="P:L-isoleucine import across plasma membrane"/>
    <property type="evidence" value="ECO:0007669"/>
    <property type="project" value="TreeGrafter"/>
</dbReference>
<dbReference type="AlphaFoldDB" id="A0A1M4YV42"/>
<dbReference type="GO" id="GO:0005524">
    <property type="term" value="F:ATP binding"/>
    <property type="evidence" value="ECO:0007669"/>
    <property type="project" value="UniProtKB-KW"/>
</dbReference>
<evidence type="ECO:0000313" key="6">
    <source>
        <dbReference type="Proteomes" id="UP000184114"/>
    </source>
</evidence>
<dbReference type="GO" id="GO:0042941">
    <property type="term" value="P:D-alanine transmembrane transport"/>
    <property type="evidence" value="ECO:0007669"/>
    <property type="project" value="TreeGrafter"/>
</dbReference>
<dbReference type="EMBL" id="FQTY01000019">
    <property type="protein sequence ID" value="SHF09643.1"/>
    <property type="molecule type" value="Genomic_DNA"/>
</dbReference>
<dbReference type="SMART" id="SM00382">
    <property type="entry name" value="AAA"/>
    <property type="match status" value="1"/>
</dbReference>
<dbReference type="InterPro" id="IPR032823">
    <property type="entry name" value="BCA_ABC_TP_C"/>
</dbReference>
<sequence length="260" mass="29284">MSVLKVSNLSKNFGGIKAVSDVSLDIEKGEIIGLIGPNGAGKTTFFNLLTGIYTPTSGEIVYDLEKKVVTKDLKPHKITHYGISRTFQNIRLFQNMTVLDNVLIGFHNGLKYGVASALFKLPSYYKTERNTYDEAIELLSKFNLLDKKDEFAKNLPYGDQRRLEIARALAAKPKILLLDEPAAGMNPKETKELNFLIKWIRETFDLTIILIEHDMSLVMNICERIFVFDYGNLVASGTPKEIQKNERVIKAYLGEEAAQC</sequence>
<evidence type="ECO:0000313" key="5">
    <source>
        <dbReference type="EMBL" id="SHF09643.1"/>
    </source>
</evidence>
<dbReference type="PANTHER" id="PTHR45772">
    <property type="entry name" value="CONSERVED COMPONENT OF ABC TRANSPORTER FOR NATURAL AMINO ACIDS-RELATED"/>
    <property type="match status" value="1"/>
</dbReference>
<organism evidence="5 6">
    <name type="scientific">Tissierella praeacuta DSM 18095</name>
    <dbReference type="NCBI Taxonomy" id="1123404"/>
    <lineage>
        <taxon>Bacteria</taxon>
        <taxon>Bacillati</taxon>
        <taxon>Bacillota</taxon>
        <taxon>Tissierellia</taxon>
        <taxon>Tissierellales</taxon>
        <taxon>Tissierellaceae</taxon>
        <taxon>Tissierella</taxon>
    </lineage>
</organism>
<dbReference type="FunFam" id="3.40.50.300:FF:000421">
    <property type="entry name" value="Branched-chain amino acid ABC transporter ATP-binding protein"/>
    <property type="match status" value="1"/>
</dbReference>
<dbReference type="PROSITE" id="PS50893">
    <property type="entry name" value="ABC_TRANSPORTER_2"/>
    <property type="match status" value="1"/>
</dbReference>
<dbReference type="CDD" id="cd03219">
    <property type="entry name" value="ABC_Mj1267_LivG_branched"/>
    <property type="match status" value="1"/>
</dbReference>
<dbReference type="GO" id="GO:0015188">
    <property type="term" value="F:L-isoleucine transmembrane transporter activity"/>
    <property type="evidence" value="ECO:0007669"/>
    <property type="project" value="TreeGrafter"/>
</dbReference>
<evidence type="ECO:0000259" key="4">
    <source>
        <dbReference type="PROSITE" id="PS50893"/>
    </source>
</evidence>
<reference evidence="6" key="1">
    <citation type="submission" date="2016-11" db="EMBL/GenBank/DDBJ databases">
        <authorList>
            <person name="Varghese N."/>
            <person name="Submissions S."/>
        </authorList>
    </citation>
    <scope>NUCLEOTIDE SEQUENCE [LARGE SCALE GENOMIC DNA]</scope>
    <source>
        <strain evidence="6">DSM 18095</strain>
    </source>
</reference>
<dbReference type="GO" id="GO:0005304">
    <property type="term" value="F:L-valine transmembrane transporter activity"/>
    <property type="evidence" value="ECO:0007669"/>
    <property type="project" value="TreeGrafter"/>
</dbReference>
<dbReference type="PANTHER" id="PTHR45772:SF7">
    <property type="entry name" value="AMINO ACID ABC TRANSPORTER ATP-BINDING PROTEIN"/>
    <property type="match status" value="1"/>
</dbReference>
<protein>
    <submittedName>
        <fullName evidence="5">Branched-chain amino acid transport system ATP-binding protein</fullName>
    </submittedName>
</protein>